<gene>
    <name evidence="2" type="ORF">ELY38_10160</name>
</gene>
<evidence type="ECO:0000313" key="2">
    <source>
        <dbReference type="EMBL" id="RUR31804.1"/>
    </source>
</evidence>
<evidence type="ECO:0008006" key="4">
    <source>
        <dbReference type="Google" id="ProtNLM"/>
    </source>
</evidence>
<dbReference type="EMBL" id="RZHF01000014">
    <property type="protein sequence ID" value="RUR31804.1"/>
    <property type="molecule type" value="Genomic_DNA"/>
</dbReference>
<proteinExistence type="predicted"/>
<organism evidence="2 3">
    <name type="scientific">Vreelandella nanhaiensis</name>
    <dbReference type="NCBI Taxonomy" id="1258546"/>
    <lineage>
        <taxon>Bacteria</taxon>
        <taxon>Pseudomonadati</taxon>
        <taxon>Pseudomonadota</taxon>
        <taxon>Gammaproteobacteria</taxon>
        <taxon>Oceanospirillales</taxon>
        <taxon>Halomonadaceae</taxon>
        <taxon>Vreelandella</taxon>
    </lineage>
</organism>
<sequence length="107" mass="12421">MKPLLLEIHRITNGYARKGGKDNRAQQQRRMLAFGEFCIAQGAHSLGQVGGKHVIRYYRSEPMAELSDRTREAHYYALKQLWKLAEKQGCPPKPFTAERRQLPKQNR</sequence>
<name>A0A433KQD5_9GAMM</name>
<dbReference type="AlphaFoldDB" id="A0A433KQD5"/>
<reference evidence="2 3" key="1">
    <citation type="submission" date="2018-12" db="EMBL/GenBank/DDBJ databases">
        <title>three novel Halomonas strain isolated from plants.</title>
        <authorList>
            <person name="Sun C."/>
        </authorList>
    </citation>
    <scope>NUCLEOTIDE SEQUENCE [LARGE SCALE GENOMIC DNA]</scope>
    <source>
        <strain evidence="2 3">JCM 18142</strain>
    </source>
</reference>
<evidence type="ECO:0000313" key="3">
    <source>
        <dbReference type="Proteomes" id="UP000287023"/>
    </source>
</evidence>
<dbReference type="RefSeq" id="WP_127061904.1">
    <property type="nucleotide sequence ID" value="NZ_RZHF01000014.1"/>
</dbReference>
<evidence type="ECO:0000256" key="1">
    <source>
        <dbReference type="SAM" id="MobiDB-lite"/>
    </source>
</evidence>
<dbReference type="OrthoDB" id="7066260at2"/>
<protein>
    <recommendedName>
        <fullName evidence="4">Integrase</fullName>
    </recommendedName>
</protein>
<comment type="caution">
    <text evidence="2">The sequence shown here is derived from an EMBL/GenBank/DDBJ whole genome shotgun (WGS) entry which is preliminary data.</text>
</comment>
<feature type="region of interest" description="Disordered" evidence="1">
    <location>
        <begin position="88"/>
        <end position="107"/>
    </location>
</feature>
<keyword evidence="3" id="KW-1185">Reference proteome</keyword>
<dbReference type="Proteomes" id="UP000287023">
    <property type="component" value="Unassembled WGS sequence"/>
</dbReference>
<accession>A0A433KQD5</accession>